<dbReference type="Gene3D" id="2.170.130.10">
    <property type="entry name" value="TonB-dependent receptor, plug domain"/>
    <property type="match status" value="1"/>
</dbReference>
<dbReference type="SUPFAM" id="SSF56935">
    <property type="entry name" value="Porins"/>
    <property type="match status" value="1"/>
</dbReference>
<feature type="domain" description="TonB-dependent receptor plug" evidence="14">
    <location>
        <begin position="221"/>
        <end position="356"/>
    </location>
</feature>
<comment type="similarity">
    <text evidence="10 11">Belongs to the TonB-dependent receptor family.</text>
</comment>
<organism evidence="15 16">
    <name type="scientific">Butyricimonas hominis</name>
    <dbReference type="NCBI Taxonomy" id="2763032"/>
    <lineage>
        <taxon>Bacteria</taxon>
        <taxon>Pseudomonadati</taxon>
        <taxon>Bacteroidota</taxon>
        <taxon>Bacteroidia</taxon>
        <taxon>Bacteroidales</taxon>
        <taxon>Odoribacteraceae</taxon>
        <taxon>Butyricimonas</taxon>
    </lineage>
</organism>
<dbReference type="InterPro" id="IPR023997">
    <property type="entry name" value="TonB-dep_OMP_SusC/RagA_CS"/>
</dbReference>
<accession>A0ABR7D2J5</accession>
<keyword evidence="8 10" id="KW-0472">Membrane</keyword>
<keyword evidence="16" id="KW-1185">Reference proteome</keyword>
<name>A0ABR7D2J5_9BACT</name>
<evidence type="ECO:0000256" key="7">
    <source>
        <dbReference type="ARBA" id="ARBA00023077"/>
    </source>
</evidence>
<keyword evidence="5 10" id="KW-0812">Transmembrane</keyword>
<dbReference type="EMBL" id="JACOOH010000006">
    <property type="protein sequence ID" value="MBC5622153.1"/>
    <property type="molecule type" value="Genomic_DNA"/>
</dbReference>
<dbReference type="Gene3D" id="2.40.170.20">
    <property type="entry name" value="TonB-dependent receptor, beta-barrel domain"/>
    <property type="match status" value="1"/>
</dbReference>
<dbReference type="InterPro" id="IPR036942">
    <property type="entry name" value="Beta-barrel_TonB_sf"/>
</dbReference>
<evidence type="ECO:0000313" key="16">
    <source>
        <dbReference type="Proteomes" id="UP000646484"/>
    </source>
</evidence>
<evidence type="ECO:0000256" key="5">
    <source>
        <dbReference type="ARBA" id="ARBA00022692"/>
    </source>
</evidence>
<dbReference type="InterPro" id="IPR023996">
    <property type="entry name" value="TonB-dep_OMP_SusC/RagA"/>
</dbReference>
<evidence type="ECO:0000256" key="4">
    <source>
        <dbReference type="ARBA" id="ARBA00022496"/>
    </source>
</evidence>
<keyword evidence="9 10" id="KW-0998">Cell outer membrane</keyword>
<dbReference type="Pfam" id="PF13715">
    <property type="entry name" value="CarbopepD_reg_2"/>
    <property type="match status" value="1"/>
</dbReference>
<keyword evidence="4" id="KW-0406">Ion transport</keyword>
<dbReference type="Pfam" id="PF07660">
    <property type="entry name" value="STN"/>
    <property type="match status" value="1"/>
</dbReference>
<evidence type="ECO:0000256" key="10">
    <source>
        <dbReference type="PROSITE-ProRule" id="PRU01360"/>
    </source>
</evidence>
<dbReference type="NCBIfam" id="TIGR04057">
    <property type="entry name" value="SusC_RagA_signa"/>
    <property type="match status" value="1"/>
</dbReference>
<dbReference type="InterPro" id="IPR008969">
    <property type="entry name" value="CarboxyPept-like_regulatory"/>
</dbReference>
<evidence type="ECO:0000259" key="13">
    <source>
        <dbReference type="Pfam" id="PF07660"/>
    </source>
</evidence>
<dbReference type="InterPro" id="IPR012910">
    <property type="entry name" value="Plug_dom"/>
</dbReference>
<dbReference type="InterPro" id="IPR039426">
    <property type="entry name" value="TonB-dep_rcpt-like"/>
</dbReference>
<dbReference type="NCBIfam" id="TIGR04056">
    <property type="entry name" value="OMP_RagA_SusC"/>
    <property type="match status" value="1"/>
</dbReference>
<dbReference type="PROSITE" id="PS52016">
    <property type="entry name" value="TONB_DEPENDENT_REC_3"/>
    <property type="match status" value="1"/>
</dbReference>
<dbReference type="InterPro" id="IPR037066">
    <property type="entry name" value="Plug_dom_sf"/>
</dbReference>
<evidence type="ECO:0000256" key="9">
    <source>
        <dbReference type="ARBA" id="ARBA00023237"/>
    </source>
</evidence>
<keyword evidence="3 10" id="KW-1134">Transmembrane beta strand</keyword>
<dbReference type="Gene3D" id="2.60.40.1120">
    <property type="entry name" value="Carboxypeptidase-like, regulatory domain"/>
    <property type="match status" value="1"/>
</dbReference>
<dbReference type="Pfam" id="PF00593">
    <property type="entry name" value="TonB_dep_Rec_b-barrel"/>
    <property type="match status" value="1"/>
</dbReference>
<feature type="domain" description="Secretin/TonB short N-terminal" evidence="13">
    <location>
        <begin position="69"/>
        <end position="120"/>
    </location>
</feature>
<dbReference type="Proteomes" id="UP000646484">
    <property type="component" value="Unassembled WGS sequence"/>
</dbReference>
<dbReference type="SUPFAM" id="SSF49464">
    <property type="entry name" value="Carboxypeptidase regulatory domain-like"/>
    <property type="match status" value="1"/>
</dbReference>
<keyword evidence="7 11" id="KW-0798">TonB box</keyword>
<evidence type="ECO:0000256" key="8">
    <source>
        <dbReference type="ARBA" id="ARBA00023136"/>
    </source>
</evidence>
<gene>
    <name evidence="15" type="ORF">H8S64_13695</name>
</gene>
<reference evidence="15 16" key="1">
    <citation type="submission" date="2020-08" db="EMBL/GenBank/DDBJ databases">
        <title>Genome public.</title>
        <authorList>
            <person name="Liu C."/>
            <person name="Sun Q."/>
        </authorList>
    </citation>
    <scope>NUCLEOTIDE SEQUENCE [LARGE SCALE GENOMIC DNA]</scope>
    <source>
        <strain evidence="15 16">NSJ-56</strain>
    </source>
</reference>
<dbReference type="RefSeq" id="WP_186976690.1">
    <property type="nucleotide sequence ID" value="NZ_JACOOH010000006.1"/>
</dbReference>
<evidence type="ECO:0000256" key="6">
    <source>
        <dbReference type="ARBA" id="ARBA00023004"/>
    </source>
</evidence>
<evidence type="ECO:0000256" key="2">
    <source>
        <dbReference type="ARBA" id="ARBA00022448"/>
    </source>
</evidence>
<evidence type="ECO:0000256" key="11">
    <source>
        <dbReference type="RuleBase" id="RU003357"/>
    </source>
</evidence>
<evidence type="ECO:0000313" key="15">
    <source>
        <dbReference type="EMBL" id="MBC5622153.1"/>
    </source>
</evidence>
<evidence type="ECO:0000256" key="3">
    <source>
        <dbReference type="ARBA" id="ARBA00022452"/>
    </source>
</evidence>
<feature type="domain" description="TonB-dependent receptor-like beta-barrel" evidence="12">
    <location>
        <begin position="550"/>
        <end position="947"/>
    </location>
</feature>
<sequence length="1191" mass="132845">MKKKRESSFLGRRKMQITFLKMRVTVLLLLMSVLQSMAGAYSQTAKYDISVTGGKLESVFKMIEQKGEFTFLYSIEDVERISAIDINVKQADLREVLDICLAKTKLTYEINGRLIVIRAKDEEPEDKMLVIKGSVKDKNGEPLPGVTIIEKGTSVGVASNVKGEFTFTTTKRDSVTLLFSFVGMKMKQVVWHGQKELNVVLEEDAREMDEVVVTGYQTVKKSNMAGSVSTISADELVLNGTQSLEQALQGKLPGLVITNQDGLVGTRQKVRVRGTSTLLGSQEPVWVVDGIIQQDPLPFKTEEFTLFGNNQDNIDVIRNFVGSAIAWLNPSDIQDITVLKDASATAIYGVKAANGVIVITTKRGQQGRLSLNYSGNFSVGSKVTYDKMNLMNSKERMDVSKEIFERGLVGSQALTSVGFEGLMQLYLQEKITYAQFNEGVKKLEVTNTDWFDLLFENPFSHKHNLSISGGSEKTSYYASFGITKNNGTAKGNDSESYSGNVSLNTLLWDKLQINAGLAGNVSKTSGFNKVAPYTYASTTSRVIEAYDDQGEYFYYTARNGRKYNVLNELENTGNENTTNSINANLQVTLEILKGLKFESTFGYGYSSSYGEAYATEYSNYIANIRGYEFGQYLSSDLEYKMSSLPHGGELSINENRRSNYTWRNQFSYVKNFGTHLITAMAGQEVTSTKYDGVSQTLYGYIPGRGKIVVNPPLTIQNTMGDLRENTLYNQMSTKISDSKVNTLSFYSAFTYTYDERYVLNASIRTDASNRFGQDKSARYQPVWSVGLRWNMGREHFLEGQDTLNEFSIRASYGFQGNVSEGAGPDLIAYIPDGSGGISNATGEYLMKIKSLPNPKLKWEKNKTTDLGVDFVFWKNKISGSFEYYWKRGEDIIVMKEVPLENGVANMPMNGGTMKNSGWELSLSFAPVRTKDFVWSVSFNTSKNYNKLTSELAANESWQVAKSGSLHKKGYPVSGFWAFEFAGLSAENGNPEFNLSGMENNILAETDATQYMKYMGKLDPDLSAGLSTSFRYKTLTLSASFNVQLGGKKFLAPMFDSDMTNTTPNEYNNLPKDLVKRWRKPGDEKTTNIPSLPEYRRATIELPSGSDLLYRMYNFSDIRVAKASFLRCNNISLDYNLPSSLVSKFAQNVGLSFSVSNPFIIVSKDFKGKDPEVATGSQPISQNYTFSVRMSF</sequence>
<evidence type="ECO:0000259" key="12">
    <source>
        <dbReference type="Pfam" id="PF00593"/>
    </source>
</evidence>
<dbReference type="InterPro" id="IPR011662">
    <property type="entry name" value="Secretin/TonB_short_N"/>
</dbReference>
<comment type="subcellular location">
    <subcellularLocation>
        <location evidence="1 10">Cell outer membrane</location>
        <topology evidence="1 10">Multi-pass membrane protein</topology>
    </subcellularLocation>
</comment>
<dbReference type="InterPro" id="IPR000531">
    <property type="entry name" value="Beta-barrel_TonB"/>
</dbReference>
<comment type="caution">
    <text evidence="15">The sequence shown here is derived from an EMBL/GenBank/DDBJ whole genome shotgun (WGS) entry which is preliminary data.</text>
</comment>
<dbReference type="Pfam" id="PF07715">
    <property type="entry name" value="Plug"/>
    <property type="match status" value="1"/>
</dbReference>
<keyword evidence="2 10" id="KW-0813">Transport</keyword>
<keyword evidence="6" id="KW-0408">Iron</keyword>
<evidence type="ECO:0000256" key="1">
    <source>
        <dbReference type="ARBA" id="ARBA00004571"/>
    </source>
</evidence>
<keyword evidence="4" id="KW-0410">Iron transport</keyword>
<evidence type="ECO:0000259" key="14">
    <source>
        <dbReference type="Pfam" id="PF07715"/>
    </source>
</evidence>
<protein>
    <submittedName>
        <fullName evidence="15">SusC/RagA family TonB-linked outer membrane protein</fullName>
    </submittedName>
</protein>
<proteinExistence type="inferred from homology"/>